<proteinExistence type="predicted"/>
<dbReference type="PANTHER" id="PTHR43695:SF2">
    <property type="entry name" value="PUTATIVE (AFU_ORTHOLOGUE AFUA_2G17250)-RELATED"/>
    <property type="match status" value="1"/>
</dbReference>
<dbReference type="Gene3D" id="3.40.50.1110">
    <property type="entry name" value="SGNH hydrolase"/>
    <property type="match status" value="1"/>
</dbReference>
<feature type="domain" description="SGNH hydrolase-type esterase" evidence="2">
    <location>
        <begin position="34"/>
        <end position="205"/>
    </location>
</feature>
<dbReference type="CDD" id="cd01821">
    <property type="entry name" value="Rhamnogalacturan_acetylesterase_like"/>
    <property type="match status" value="1"/>
</dbReference>
<feature type="chain" id="PRO_5040459885" evidence="1">
    <location>
        <begin position="20"/>
        <end position="248"/>
    </location>
</feature>
<organism evidence="3 4">
    <name type="scientific">Emericellopsis atlantica</name>
    <dbReference type="NCBI Taxonomy" id="2614577"/>
    <lineage>
        <taxon>Eukaryota</taxon>
        <taxon>Fungi</taxon>
        <taxon>Dikarya</taxon>
        <taxon>Ascomycota</taxon>
        <taxon>Pezizomycotina</taxon>
        <taxon>Sordariomycetes</taxon>
        <taxon>Hypocreomycetidae</taxon>
        <taxon>Hypocreales</taxon>
        <taxon>Bionectriaceae</taxon>
        <taxon>Emericellopsis</taxon>
    </lineage>
</organism>
<accession>A0A9P8CSH2</accession>
<dbReference type="RefSeq" id="XP_046121129.1">
    <property type="nucleotide sequence ID" value="XM_046259888.1"/>
</dbReference>
<dbReference type="InterPro" id="IPR037459">
    <property type="entry name" value="RhgT-like"/>
</dbReference>
<sequence>MRLSSIVSCLTAVVGLVNGGPVTRQTKPPYFLLVGDSTVAVDGGWGNGFLSYLQDGADGENRAKSGATTVSWKSDGRWDSLVETIGNVKDDYEPIVTIQFGHNDQKVMTLDEFRVNLIGYANDIKALGGTPIFISSLTRRTFEDGKVVQNLKDWRDETLVAAESTGVQFVDLNMASTTYVDAIGAEDAQYYNLEPSDRTHLNPAGEIVFGRMTLDLLLDVRPDLAGYFEANEALSEKIANGEFATGEE</sequence>
<evidence type="ECO:0000256" key="1">
    <source>
        <dbReference type="SAM" id="SignalP"/>
    </source>
</evidence>
<dbReference type="InterPro" id="IPR036514">
    <property type="entry name" value="SGNH_hydro_sf"/>
</dbReference>
<keyword evidence="3" id="KW-0378">Hydrolase</keyword>
<dbReference type="GeneID" id="70290791"/>
<comment type="caution">
    <text evidence="3">The sequence shown here is derived from an EMBL/GenBank/DDBJ whole genome shotgun (WGS) entry which is preliminary data.</text>
</comment>
<dbReference type="PANTHER" id="PTHR43695">
    <property type="entry name" value="PUTATIVE (AFU_ORTHOLOGUE AFUA_2G17250)-RELATED"/>
    <property type="match status" value="1"/>
</dbReference>
<evidence type="ECO:0000259" key="2">
    <source>
        <dbReference type="Pfam" id="PF13472"/>
    </source>
</evidence>
<protein>
    <submittedName>
        <fullName evidence="3">SGNH hydrolase-type esterase domain-containing protein</fullName>
    </submittedName>
</protein>
<dbReference type="EMBL" id="MU251246">
    <property type="protein sequence ID" value="KAG9257205.1"/>
    <property type="molecule type" value="Genomic_DNA"/>
</dbReference>
<keyword evidence="1" id="KW-0732">Signal</keyword>
<evidence type="ECO:0000313" key="4">
    <source>
        <dbReference type="Proteomes" id="UP000887229"/>
    </source>
</evidence>
<gene>
    <name evidence="3" type="ORF">F5Z01DRAFT_457398</name>
</gene>
<dbReference type="AlphaFoldDB" id="A0A9P8CSH2"/>
<reference evidence="3" key="1">
    <citation type="journal article" date="2021" name="IMA Fungus">
        <title>Genomic characterization of three marine fungi, including Emericellopsis atlantica sp. nov. with signatures of a generalist lifestyle and marine biomass degradation.</title>
        <authorList>
            <person name="Hagestad O.C."/>
            <person name="Hou L."/>
            <person name="Andersen J.H."/>
            <person name="Hansen E.H."/>
            <person name="Altermark B."/>
            <person name="Li C."/>
            <person name="Kuhnert E."/>
            <person name="Cox R.J."/>
            <person name="Crous P.W."/>
            <person name="Spatafora J.W."/>
            <person name="Lail K."/>
            <person name="Amirebrahimi M."/>
            <person name="Lipzen A."/>
            <person name="Pangilinan J."/>
            <person name="Andreopoulos W."/>
            <person name="Hayes R.D."/>
            <person name="Ng V."/>
            <person name="Grigoriev I.V."/>
            <person name="Jackson S.A."/>
            <person name="Sutton T.D.S."/>
            <person name="Dobson A.D.W."/>
            <person name="Rama T."/>
        </authorList>
    </citation>
    <scope>NUCLEOTIDE SEQUENCE</scope>
    <source>
        <strain evidence="3">TS7</strain>
    </source>
</reference>
<dbReference type="Pfam" id="PF13472">
    <property type="entry name" value="Lipase_GDSL_2"/>
    <property type="match status" value="1"/>
</dbReference>
<dbReference type="GO" id="GO:0016787">
    <property type="term" value="F:hydrolase activity"/>
    <property type="evidence" value="ECO:0007669"/>
    <property type="project" value="UniProtKB-KW"/>
</dbReference>
<dbReference type="SUPFAM" id="SSF52266">
    <property type="entry name" value="SGNH hydrolase"/>
    <property type="match status" value="1"/>
</dbReference>
<dbReference type="OrthoDB" id="5041285at2759"/>
<feature type="signal peptide" evidence="1">
    <location>
        <begin position="1"/>
        <end position="19"/>
    </location>
</feature>
<dbReference type="InterPro" id="IPR013830">
    <property type="entry name" value="SGNH_hydro"/>
</dbReference>
<dbReference type="Proteomes" id="UP000887229">
    <property type="component" value="Unassembled WGS sequence"/>
</dbReference>
<name>A0A9P8CSH2_9HYPO</name>
<evidence type="ECO:0000313" key="3">
    <source>
        <dbReference type="EMBL" id="KAG9257205.1"/>
    </source>
</evidence>
<keyword evidence="4" id="KW-1185">Reference proteome</keyword>